<proteinExistence type="predicted"/>
<dbReference type="Proteomes" id="UP001321475">
    <property type="component" value="Chromosome"/>
</dbReference>
<organism evidence="1 2">
    <name type="scientific">Paraoerskovia sediminicola</name>
    <dbReference type="NCBI Taxonomy" id="1138587"/>
    <lineage>
        <taxon>Bacteria</taxon>
        <taxon>Bacillati</taxon>
        <taxon>Actinomycetota</taxon>
        <taxon>Actinomycetes</taxon>
        <taxon>Micrococcales</taxon>
        <taxon>Cellulomonadaceae</taxon>
        <taxon>Paraoerskovia</taxon>
    </lineage>
</organism>
<evidence type="ECO:0000313" key="2">
    <source>
        <dbReference type="Proteomes" id="UP001321475"/>
    </source>
</evidence>
<keyword evidence="2" id="KW-1185">Reference proteome</keyword>
<dbReference type="Pfam" id="PF12028">
    <property type="entry name" value="DUF3515"/>
    <property type="match status" value="1"/>
</dbReference>
<reference evidence="2" key="1">
    <citation type="journal article" date="2019" name="Int. J. Syst. Evol. Microbiol.">
        <title>The Global Catalogue of Microorganisms (GCM) 10K type strain sequencing project: providing services to taxonomists for standard genome sequencing and annotation.</title>
        <authorList>
            <consortium name="The Broad Institute Genomics Platform"/>
            <consortium name="The Broad Institute Genome Sequencing Center for Infectious Disease"/>
            <person name="Wu L."/>
            <person name="Ma J."/>
        </authorList>
    </citation>
    <scope>NUCLEOTIDE SEQUENCE [LARGE SCALE GENOMIC DNA]</scope>
    <source>
        <strain evidence="2">NBRC 108565</strain>
    </source>
</reference>
<accession>A0ABM8G4M4</accession>
<dbReference type="EMBL" id="AP027729">
    <property type="protein sequence ID" value="BDZ43096.1"/>
    <property type="molecule type" value="Genomic_DNA"/>
</dbReference>
<dbReference type="InterPro" id="IPR021903">
    <property type="entry name" value="DUF3515"/>
</dbReference>
<evidence type="ECO:0008006" key="3">
    <source>
        <dbReference type="Google" id="ProtNLM"/>
    </source>
</evidence>
<protein>
    <recommendedName>
        <fullName evidence="3">DUF3515 domain-containing protein</fullName>
    </recommendedName>
</protein>
<evidence type="ECO:0000313" key="1">
    <source>
        <dbReference type="EMBL" id="BDZ43096.1"/>
    </source>
</evidence>
<gene>
    <name evidence="1" type="ORF">GCM10025865_23950</name>
</gene>
<name>A0ABM8G4M4_9CELL</name>
<sequence length="136" mass="14096">MPVAEDAANPVCAEIVLSLPDELVGMPQTHTDSQATTAWGEPGAAVTFRCGVTPPGPTAEAPCLTVPSDSGDVDWLAAPDDEGTWTFVTYGRDPAVEVKVPPEITDERSTSFVGDLNAAVVDVPQTRECVGAQDAG</sequence>